<keyword evidence="1" id="KW-0472">Membrane</keyword>
<gene>
    <name evidence="3" type="ORF">LAX5112_04467</name>
</gene>
<evidence type="ECO:0000313" key="4">
    <source>
        <dbReference type="Proteomes" id="UP000053235"/>
    </source>
</evidence>
<organism evidence="3 4">
    <name type="scientific">Roseibium alexandrii</name>
    <dbReference type="NCBI Taxonomy" id="388408"/>
    <lineage>
        <taxon>Bacteria</taxon>
        <taxon>Pseudomonadati</taxon>
        <taxon>Pseudomonadota</taxon>
        <taxon>Alphaproteobacteria</taxon>
        <taxon>Hyphomicrobiales</taxon>
        <taxon>Stappiaceae</taxon>
        <taxon>Roseibium</taxon>
    </lineage>
</organism>
<feature type="domain" description="TadE-like" evidence="2">
    <location>
        <begin position="13"/>
        <end position="52"/>
    </location>
</feature>
<dbReference type="Proteomes" id="UP000053235">
    <property type="component" value="Unassembled WGS sequence"/>
</dbReference>
<evidence type="ECO:0000259" key="2">
    <source>
        <dbReference type="Pfam" id="PF07811"/>
    </source>
</evidence>
<dbReference type="InterPro" id="IPR012495">
    <property type="entry name" value="TadE-like_dom"/>
</dbReference>
<evidence type="ECO:0000256" key="1">
    <source>
        <dbReference type="SAM" id="Phobius"/>
    </source>
</evidence>
<keyword evidence="4" id="KW-1185">Reference proteome</keyword>
<feature type="transmembrane region" description="Helical" evidence="1">
    <location>
        <begin position="20"/>
        <end position="41"/>
    </location>
</feature>
<dbReference type="Pfam" id="PF07811">
    <property type="entry name" value="TadE"/>
    <property type="match status" value="1"/>
</dbReference>
<reference evidence="4" key="1">
    <citation type="submission" date="2015-07" db="EMBL/GenBank/DDBJ databases">
        <authorList>
            <person name="Rodrigo-Torres Lidia"/>
            <person name="Arahal R.David."/>
        </authorList>
    </citation>
    <scope>NUCLEOTIDE SEQUENCE [LARGE SCALE GENOMIC DNA]</scope>
    <source>
        <strain evidence="4">CECT 5112</strain>
    </source>
</reference>
<proteinExistence type="predicted"/>
<name>A0A0M7ANU4_9HYPH</name>
<dbReference type="EMBL" id="CXWD01000024">
    <property type="protein sequence ID" value="CTQ76102.1"/>
    <property type="molecule type" value="Genomic_DNA"/>
</dbReference>
<keyword evidence="1" id="KW-0812">Transmembrane</keyword>
<dbReference type="STRING" id="388408.LAX5112_04467"/>
<dbReference type="RefSeq" id="WP_055673670.1">
    <property type="nucleotide sequence ID" value="NZ_CXWD01000024.1"/>
</dbReference>
<sequence length="179" mass="19565">MRVLRSFLKKKDGATAVEFALIGLPFFALFLSCFEMGLLFIRMTMLDHAVNTTSKTVYIGAVTQGLADNTVSREDFEEDICDIVGIVVPDCVSNLTIELIEISSLIDLPETNAVCVDTSNDFKPVVTFNPGSANSIVFMRACLTTDVYTPGLGFGLALSKTANNQYEMVSSMAFMNEPF</sequence>
<dbReference type="OrthoDB" id="7907064at2"/>
<protein>
    <submittedName>
        <fullName evidence="3">Flp pilus assembly protein TadG</fullName>
    </submittedName>
</protein>
<dbReference type="AlphaFoldDB" id="A0A0M7ANU4"/>
<evidence type="ECO:0000313" key="3">
    <source>
        <dbReference type="EMBL" id="CTQ76102.1"/>
    </source>
</evidence>
<dbReference type="PROSITE" id="PS51257">
    <property type="entry name" value="PROKAR_LIPOPROTEIN"/>
    <property type="match status" value="1"/>
</dbReference>
<keyword evidence="1" id="KW-1133">Transmembrane helix</keyword>
<accession>A0A0M7ANU4</accession>